<dbReference type="Pfam" id="PF19927">
    <property type="entry name" value="DUF6390"/>
    <property type="match status" value="1"/>
</dbReference>
<dbReference type="Proteomes" id="UP000642993">
    <property type="component" value="Unassembled WGS sequence"/>
</dbReference>
<evidence type="ECO:0000313" key="2">
    <source>
        <dbReference type="Proteomes" id="UP000642993"/>
    </source>
</evidence>
<accession>A0A927PL65</accession>
<keyword evidence="2" id="KW-1185">Reference proteome</keyword>
<organism evidence="1 2">
    <name type="scientific">Lolliginicoccus lacisalsi</name>
    <dbReference type="NCBI Taxonomy" id="2742202"/>
    <lineage>
        <taxon>Bacteria</taxon>
        <taxon>Bacillati</taxon>
        <taxon>Actinomycetota</taxon>
        <taxon>Actinomycetes</taxon>
        <taxon>Mycobacteriales</taxon>
        <taxon>Hoyosellaceae</taxon>
        <taxon>Lolliginicoccus</taxon>
    </lineage>
</organism>
<dbReference type="InterPro" id="IPR045660">
    <property type="entry name" value="DUF6390"/>
</dbReference>
<evidence type="ECO:0000313" key="1">
    <source>
        <dbReference type="EMBL" id="MBD8505072.1"/>
    </source>
</evidence>
<dbReference type="EMBL" id="JACYWE010000001">
    <property type="protein sequence ID" value="MBD8505072.1"/>
    <property type="molecule type" value="Genomic_DNA"/>
</dbReference>
<proteinExistence type="predicted"/>
<gene>
    <name evidence="1" type="ORF">HT102_01025</name>
</gene>
<reference evidence="1" key="1">
    <citation type="submission" date="2020-09" db="EMBL/GenBank/DDBJ databases">
        <title>Hoyosella lacisalsi sp. nov., a halotolerant actinobacterium isolated from soil of Lake Gudzhirganskoe.</title>
        <authorList>
            <person name="Yang Q."/>
            <person name="Guo P.Y."/>
            <person name="Liu S.W."/>
            <person name="Li F.N."/>
            <person name="Sun C.H."/>
        </authorList>
    </citation>
    <scope>NUCLEOTIDE SEQUENCE</scope>
    <source>
        <strain evidence="1">G463</strain>
    </source>
</reference>
<name>A0A927PL65_9ACTN</name>
<protein>
    <submittedName>
        <fullName evidence="1">Uncharacterized protein</fullName>
    </submittedName>
</protein>
<dbReference type="AlphaFoldDB" id="A0A927PL65"/>
<sequence>MAHLGGGASGAGAAVSGVGERQATEQWARSFDGAWPYLHAIAGGAGRAGLSDGRLGGLLDPDIVEAYWLGNPLLDNLDPHALLDQLRRDFAHQTGHILDGIHHACAHHTFHVLTVYPWTRLLGRGPAALDILQKCRIRWGTVTAVDSTSATISTQPLTYNGQITLGNPTEETATWRGPGTTLAPRPRPGDQVALHWDWICSSLNATQLDALQHYTDVSLGIANEWLRGRG</sequence>
<comment type="caution">
    <text evidence="1">The sequence shown here is derived from an EMBL/GenBank/DDBJ whole genome shotgun (WGS) entry which is preliminary data.</text>
</comment>